<evidence type="ECO:0000313" key="3">
    <source>
        <dbReference type="Proteomes" id="UP000293671"/>
    </source>
</evidence>
<dbReference type="Proteomes" id="UP000293671">
    <property type="component" value="Unassembled WGS sequence"/>
</dbReference>
<evidence type="ECO:0000256" key="1">
    <source>
        <dbReference type="SAM" id="SignalP"/>
    </source>
</evidence>
<keyword evidence="3" id="KW-1185">Reference proteome</keyword>
<dbReference type="RefSeq" id="WP_130433441.1">
    <property type="nucleotide sequence ID" value="NZ_SHKP01000007.1"/>
</dbReference>
<name>A0A4Q7VGZ0_9BURK</name>
<organism evidence="2 3">
    <name type="scientific">Rivibacter subsaxonicus</name>
    <dbReference type="NCBI Taxonomy" id="457575"/>
    <lineage>
        <taxon>Bacteria</taxon>
        <taxon>Pseudomonadati</taxon>
        <taxon>Pseudomonadota</taxon>
        <taxon>Betaproteobacteria</taxon>
        <taxon>Burkholderiales</taxon>
        <taxon>Rivibacter</taxon>
    </lineage>
</organism>
<evidence type="ECO:0000313" key="2">
    <source>
        <dbReference type="EMBL" id="RZT95218.1"/>
    </source>
</evidence>
<reference evidence="2 3" key="1">
    <citation type="submission" date="2019-02" db="EMBL/GenBank/DDBJ databases">
        <title>Genomic Encyclopedia of Type Strains, Phase IV (KMG-IV): sequencing the most valuable type-strain genomes for metagenomic binning, comparative biology and taxonomic classification.</title>
        <authorList>
            <person name="Goeker M."/>
        </authorList>
    </citation>
    <scope>NUCLEOTIDE SEQUENCE [LARGE SCALE GENOMIC DNA]</scope>
    <source>
        <strain evidence="2 3">DSM 19570</strain>
    </source>
</reference>
<comment type="caution">
    <text evidence="2">The sequence shown here is derived from an EMBL/GenBank/DDBJ whole genome shotgun (WGS) entry which is preliminary data.</text>
</comment>
<feature type="chain" id="PRO_5021005884" evidence="1">
    <location>
        <begin position="23"/>
        <end position="122"/>
    </location>
</feature>
<dbReference type="AlphaFoldDB" id="A0A4Q7VGZ0"/>
<sequence length="122" mass="12408">MKTIATLTVLAAAAFVSIAAQAQTDTGLSRNAVTTELQRARSAGELDHAAQEIGGPAAASVQTRAAAAPVAAPLATANAKSRYEVKAELARARANGELDWATAETYGVMQPAATSTSVAARR</sequence>
<dbReference type="EMBL" id="SHKP01000007">
    <property type="protein sequence ID" value="RZT95218.1"/>
    <property type="molecule type" value="Genomic_DNA"/>
</dbReference>
<accession>A0A4Q7VGZ0</accession>
<gene>
    <name evidence="2" type="ORF">EV670_2969</name>
</gene>
<dbReference type="OrthoDB" id="8777858at2"/>
<keyword evidence="1" id="KW-0732">Signal</keyword>
<proteinExistence type="predicted"/>
<feature type="signal peptide" evidence="1">
    <location>
        <begin position="1"/>
        <end position="22"/>
    </location>
</feature>
<protein>
    <submittedName>
        <fullName evidence="2">Uncharacterized protein DUF4148</fullName>
    </submittedName>
</protein>